<name>A0A7G1Q8X4_9GAMM</name>
<evidence type="ECO:0000313" key="4">
    <source>
        <dbReference type="Proteomes" id="UP000516072"/>
    </source>
</evidence>
<protein>
    <submittedName>
        <fullName evidence="3">Uncharacterized protein</fullName>
    </submittedName>
</protein>
<dbReference type="AlphaFoldDB" id="A0A7G1Q8X4"/>
<feature type="signal peptide" evidence="2">
    <location>
        <begin position="1"/>
        <end position="18"/>
    </location>
</feature>
<keyword evidence="2" id="KW-0732">Signal</keyword>
<proteinExistence type="predicted"/>
<accession>A0A7G1Q8X4</accession>
<feature type="region of interest" description="Disordered" evidence="1">
    <location>
        <begin position="52"/>
        <end position="78"/>
    </location>
</feature>
<dbReference type="RefSeq" id="WP_197744800.1">
    <property type="nucleotide sequence ID" value="NZ_LR778175.1"/>
</dbReference>
<organism evidence="3 4">
    <name type="scientific">Candidatus Nitrosacidococcus tergens</name>
    <dbReference type="NCBI Taxonomy" id="553981"/>
    <lineage>
        <taxon>Bacteria</taxon>
        <taxon>Pseudomonadati</taxon>
        <taxon>Pseudomonadota</taxon>
        <taxon>Gammaproteobacteria</taxon>
        <taxon>Chromatiales</taxon>
        <taxon>Chromatiaceae</taxon>
        <taxon>Candidatus Nitrosacidococcus</taxon>
    </lineage>
</organism>
<reference evidence="3 4" key="1">
    <citation type="submission" date="2020-03" db="EMBL/GenBank/DDBJ databases">
        <authorList>
            <person name="Picone N."/>
        </authorList>
    </citation>
    <scope>NUCLEOTIDE SEQUENCE [LARGE SCALE GENOMIC DNA]</scope>
    <source>
        <strain evidence="3">NSCAC1</strain>
    </source>
</reference>
<feature type="compositionally biased region" description="Polar residues" evidence="1">
    <location>
        <begin position="117"/>
        <end position="127"/>
    </location>
</feature>
<feature type="region of interest" description="Disordered" evidence="1">
    <location>
        <begin position="102"/>
        <end position="151"/>
    </location>
</feature>
<evidence type="ECO:0000313" key="3">
    <source>
        <dbReference type="EMBL" id="CAB1275002.1"/>
    </source>
</evidence>
<dbReference type="EMBL" id="LR778175">
    <property type="protein sequence ID" value="CAB1275002.1"/>
    <property type="molecule type" value="Genomic_DNA"/>
</dbReference>
<feature type="chain" id="PRO_5028991157" evidence="2">
    <location>
        <begin position="19"/>
        <end position="151"/>
    </location>
</feature>
<dbReference type="Proteomes" id="UP000516072">
    <property type="component" value="Chromosome"/>
</dbReference>
<evidence type="ECO:0000256" key="2">
    <source>
        <dbReference type="SAM" id="SignalP"/>
    </source>
</evidence>
<evidence type="ECO:0000256" key="1">
    <source>
        <dbReference type="SAM" id="MobiDB-lite"/>
    </source>
</evidence>
<keyword evidence="4" id="KW-1185">Reference proteome</keyword>
<dbReference type="KEGG" id="ntg:NSCAC_0450"/>
<sequence length="151" mass="16830">MKTKVVLILLTISTTIYADSFSFLAPKSSKSIDTLQSIQTLQPNNFYYYNLRPIPEPPPNPYGQPRTTKKVPVPVDPRTGKFLGNLNSNLFDPTTAYNPYGRFRSEYSPESIHNPYRNPTATGQYNPGSARIPYSVNPPRGGSSAFLGRGR</sequence>
<gene>
    <name evidence="3" type="ORF">NSCAC_0450</name>
</gene>